<organism evidence="2 3">
    <name type="scientific">Rhodopseudomonas faecalis</name>
    <dbReference type="NCBI Taxonomy" id="99655"/>
    <lineage>
        <taxon>Bacteria</taxon>
        <taxon>Pseudomonadati</taxon>
        <taxon>Pseudomonadota</taxon>
        <taxon>Alphaproteobacteria</taxon>
        <taxon>Hyphomicrobiales</taxon>
        <taxon>Nitrobacteraceae</taxon>
        <taxon>Rhodopseudomonas</taxon>
    </lineage>
</organism>
<feature type="transmembrane region" description="Helical" evidence="1">
    <location>
        <begin position="392"/>
        <end position="418"/>
    </location>
</feature>
<proteinExistence type="predicted"/>
<feature type="transmembrane region" description="Helical" evidence="1">
    <location>
        <begin position="185"/>
        <end position="211"/>
    </location>
</feature>
<dbReference type="EMBL" id="QJTI01000005">
    <property type="protein sequence ID" value="PYF03756.1"/>
    <property type="molecule type" value="Genomic_DNA"/>
</dbReference>
<comment type="caution">
    <text evidence="2">The sequence shown here is derived from an EMBL/GenBank/DDBJ whole genome shotgun (WGS) entry which is preliminary data.</text>
</comment>
<feature type="transmembrane region" description="Helical" evidence="1">
    <location>
        <begin position="317"/>
        <end position="335"/>
    </location>
</feature>
<gene>
    <name evidence="2" type="ORF">BJ122_10512</name>
</gene>
<feature type="transmembrane region" description="Helical" evidence="1">
    <location>
        <begin position="366"/>
        <end position="386"/>
    </location>
</feature>
<evidence type="ECO:0000313" key="3">
    <source>
        <dbReference type="Proteomes" id="UP000248148"/>
    </source>
</evidence>
<feature type="transmembrane region" description="Helical" evidence="1">
    <location>
        <begin position="21"/>
        <end position="43"/>
    </location>
</feature>
<protein>
    <submittedName>
        <fullName evidence="2">Uncharacterized protein</fullName>
    </submittedName>
</protein>
<keyword evidence="3" id="KW-1185">Reference proteome</keyword>
<keyword evidence="1" id="KW-0812">Transmembrane</keyword>
<keyword evidence="1" id="KW-1133">Transmembrane helix</keyword>
<feature type="transmembrane region" description="Helical" evidence="1">
    <location>
        <begin position="223"/>
        <end position="244"/>
    </location>
</feature>
<feature type="transmembrane region" description="Helical" evidence="1">
    <location>
        <begin position="250"/>
        <end position="269"/>
    </location>
</feature>
<evidence type="ECO:0000256" key="1">
    <source>
        <dbReference type="SAM" id="Phobius"/>
    </source>
</evidence>
<dbReference type="RefSeq" id="WP_245407630.1">
    <property type="nucleotide sequence ID" value="NZ_QJTI01000005.1"/>
</dbReference>
<sequence length="443" mass="45098">MNAGAFLGSAKSRLLPASVPFRFFIAAQACHILLWVALIVAAADFTRFRGGAGPALATVHLLTIGVLTLTAIGAAVQLLPVATVKPLAAVWPIRLAFWLLLPGVAALIAGMAIVDVTLMIGGALACTLGLALFAALLAANLRRAGSMPVVSAYGWAAFGSLILLVALGVALALDNSSGFLSDHAGVALAHMILGGFGFMGMLALGFSHILVPMFALSNAPKTSLAWSGFGAALAALVLGVAGALLAVHALLIAACMIGVIAAALHLWLMHTVLMNGMRKRLGLSFVLVRVSWAMLAVTPLFGVAAVQGWAGDGAPTLFGLIVLGGWLTTFLFGVLQRILPFLASMHVTRTSGGPPLLTDLGGAMPLRIHAVCHLAALAGLAAAIAIDSPPLAAVAALIGLGGALAFAAYVAGILKALVAAPVPRSTHKGARHVRQPHQPDPAR</sequence>
<feature type="transmembrane region" description="Helical" evidence="1">
    <location>
        <begin position="95"/>
        <end position="114"/>
    </location>
</feature>
<evidence type="ECO:0000313" key="2">
    <source>
        <dbReference type="EMBL" id="PYF03756.1"/>
    </source>
</evidence>
<dbReference type="Proteomes" id="UP000248148">
    <property type="component" value="Unassembled WGS sequence"/>
</dbReference>
<name>A0A318TGC3_9BRAD</name>
<accession>A0A318TGC3</accession>
<feature type="transmembrane region" description="Helical" evidence="1">
    <location>
        <begin position="120"/>
        <end position="141"/>
    </location>
</feature>
<feature type="transmembrane region" description="Helical" evidence="1">
    <location>
        <begin position="55"/>
        <end position="83"/>
    </location>
</feature>
<keyword evidence="1" id="KW-0472">Membrane</keyword>
<feature type="transmembrane region" description="Helical" evidence="1">
    <location>
        <begin position="153"/>
        <end position="173"/>
    </location>
</feature>
<reference evidence="2 3" key="1">
    <citation type="submission" date="2018-06" db="EMBL/GenBank/DDBJ databases">
        <title>Genomic Encyclopedia of Archaeal and Bacterial Type Strains, Phase II (KMG-II): from individual species to whole genera.</title>
        <authorList>
            <person name="Goeker M."/>
        </authorList>
    </citation>
    <scope>NUCLEOTIDE SEQUENCE [LARGE SCALE GENOMIC DNA]</scope>
    <source>
        <strain evidence="2 3">JCM 11668</strain>
    </source>
</reference>
<feature type="transmembrane region" description="Helical" evidence="1">
    <location>
        <begin position="281"/>
        <end position="305"/>
    </location>
</feature>
<dbReference type="AlphaFoldDB" id="A0A318TGC3"/>